<dbReference type="PANTHER" id="PTHR33531:SF7">
    <property type="entry name" value="HYPOTHETICAL MEMBRANE PROTEIN, CONSERVED"/>
    <property type="match status" value="1"/>
</dbReference>
<dbReference type="InterPro" id="IPR003251">
    <property type="entry name" value="Rr_diiron-bd_dom"/>
</dbReference>
<dbReference type="CDD" id="cd01045">
    <property type="entry name" value="Ferritin_like_AB"/>
    <property type="match status" value="1"/>
</dbReference>
<dbReference type="Gene3D" id="1.20.1260.10">
    <property type="match status" value="1"/>
</dbReference>
<evidence type="ECO:0000313" key="2">
    <source>
        <dbReference type="EMBL" id="GFO67419.1"/>
    </source>
</evidence>
<dbReference type="PANTHER" id="PTHR33531">
    <property type="entry name" value="RUBRERYTHRIN SUBFAMILY"/>
    <property type="match status" value="1"/>
</dbReference>
<dbReference type="Pfam" id="PF02915">
    <property type="entry name" value="Rubrerythrin"/>
    <property type="match status" value="1"/>
</dbReference>
<proteinExistence type="predicted"/>
<protein>
    <submittedName>
        <fullName evidence="2">Ferritin</fullName>
    </submittedName>
</protein>
<dbReference type="InterPro" id="IPR009078">
    <property type="entry name" value="Ferritin-like_SF"/>
</dbReference>
<accession>A0A6V8N7Y6</accession>
<feature type="domain" description="Rubrerythrin diiron-binding" evidence="1">
    <location>
        <begin position="9"/>
        <end position="145"/>
    </location>
</feature>
<sequence>MVKEYTLQEALKLAIKTEKESMDFYRRAGSITKDERSKKVFDLLANEEVAHLKAFFEHYRGKDLGDLPTLLSGPMDKLSATHQALEKAIAEDTHEQKALEIALQEEKACVELYTLMLKDIVDPLVRRVFEAVIKETQGHYDMIEDEYMRVMTMVDRSDQDIYVRE</sequence>
<dbReference type="GO" id="GO:0046872">
    <property type="term" value="F:metal ion binding"/>
    <property type="evidence" value="ECO:0007669"/>
    <property type="project" value="InterPro"/>
</dbReference>
<organism evidence="2 3">
    <name type="scientific">Geomonas limicola</name>
    <dbReference type="NCBI Taxonomy" id="2740186"/>
    <lineage>
        <taxon>Bacteria</taxon>
        <taxon>Pseudomonadati</taxon>
        <taxon>Thermodesulfobacteriota</taxon>
        <taxon>Desulfuromonadia</taxon>
        <taxon>Geobacterales</taxon>
        <taxon>Geobacteraceae</taxon>
        <taxon>Geomonas</taxon>
    </lineage>
</organism>
<dbReference type="GO" id="GO:0016491">
    <property type="term" value="F:oxidoreductase activity"/>
    <property type="evidence" value="ECO:0007669"/>
    <property type="project" value="InterPro"/>
</dbReference>
<gene>
    <name evidence="2" type="ORF">GMLC_09980</name>
</gene>
<dbReference type="Proteomes" id="UP000587586">
    <property type="component" value="Unassembled WGS sequence"/>
</dbReference>
<dbReference type="RefSeq" id="WP_183359962.1">
    <property type="nucleotide sequence ID" value="NZ_BLXZ01000002.1"/>
</dbReference>
<dbReference type="SUPFAM" id="SSF47240">
    <property type="entry name" value="Ferritin-like"/>
    <property type="match status" value="1"/>
</dbReference>
<keyword evidence="3" id="KW-1185">Reference proteome</keyword>
<name>A0A6V8N7Y6_9BACT</name>
<evidence type="ECO:0000259" key="1">
    <source>
        <dbReference type="Pfam" id="PF02915"/>
    </source>
</evidence>
<reference evidence="3" key="1">
    <citation type="submission" date="2020-06" db="EMBL/GenBank/DDBJ databases">
        <title>Draft genomic sequecing of Geomonas sp. Red745.</title>
        <authorList>
            <person name="Itoh H."/>
            <person name="Xu Z.X."/>
            <person name="Ushijima N."/>
            <person name="Masuda Y."/>
            <person name="Shiratori Y."/>
            <person name="Senoo K."/>
        </authorList>
    </citation>
    <scope>NUCLEOTIDE SEQUENCE [LARGE SCALE GENOMIC DNA]</scope>
    <source>
        <strain evidence="3">Red745</strain>
    </source>
</reference>
<evidence type="ECO:0000313" key="3">
    <source>
        <dbReference type="Proteomes" id="UP000587586"/>
    </source>
</evidence>
<dbReference type="EMBL" id="BLXZ01000002">
    <property type="protein sequence ID" value="GFO67419.1"/>
    <property type="molecule type" value="Genomic_DNA"/>
</dbReference>
<dbReference type="AlphaFoldDB" id="A0A6V8N7Y6"/>
<comment type="caution">
    <text evidence="2">The sequence shown here is derived from an EMBL/GenBank/DDBJ whole genome shotgun (WGS) entry which is preliminary data.</text>
</comment>
<dbReference type="InterPro" id="IPR012347">
    <property type="entry name" value="Ferritin-like"/>
</dbReference>